<feature type="non-terminal residue" evidence="1">
    <location>
        <position position="85"/>
    </location>
</feature>
<organism evidence="1 2">
    <name type="scientific">Microbacterium thalli</name>
    <dbReference type="NCBI Taxonomy" id="3027921"/>
    <lineage>
        <taxon>Bacteria</taxon>
        <taxon>Bacillati</taxon>
        <taxon>Actinomycetota</taxon>
        <taxon>Actinomycetes</taxon>
        <taxon>Micrococcales</taxon>
        <taxon>Microbacteriaceae</taxon>
        <taxon>Microbacterium</taxon>
    </lineage>
</organism>
<dbReference type="Proteomes" id="UP001218170">
    <property type="component" value="Unassembled WGS sequence"/>
</dbReference>
<evidence type="ECO:0000313" key="2">
    <source>
        <dbReference type="Proteomes" id="UP001218170"/>
    </source>
</evidence>
<comment type="caution">
    <text evidence="1">The sequence shown here is derived from an EMBL/GenBank/DDBJ whole genome shotgun (WGS) entry which is preliminary data.</text>
</comment>
<protein>
    <submittedName>
        <fullName evidence="1">Uncharacterized protein</fullName>
    </submittedName>
</protein>
<sequence>AGLLSFLGLRRVQQRRNRKPGQRIAMPAEEISTVELELRAVENPQGMDAVDHALRMLAVWAQDTGATLPALYALRLSAEEISVFL</sequence>
<keyword evidence="2" id="KW-1185">Reference proteome</keyword>
<name>A0ABT5SNF6_9MICO</name>
<reference evidence="1 2" key="1">
    <citation type="submission" date="2023-02" db="EMBL/GenBank/DDBJ databases">
        <title>Study of novel species of the Microbacterium genus.</title>
        <authorList>
            <person name="Arroyo-Herrera I."/>
            <person name="Roman-Ponce B."/>
            <person name="Vasquez-Murrieta M.S."/>
        </authorList>
    </citation>
    <scope>NUCLEOTIDE SEQUENCE [LARGE SCALE GENOMIC DNA]</scope>
    <source>
        <strain evidence="1 2">NE1TT3</strain>
    </source>
</reference>
<dbReference type="EMBL" id="JAQZCI010000059">
    <property type="protein sequence ID" value="MDD7963691.1"/>
    <property type="molecule type" value="Genomic_DNA"/>
</dbReference>
<gene>
    <name evidence="1" type="ORF">PUW80_15205</name>
</gene>
<proteinExistence type="predicted"/>
<dbReference type="RefSeq" id="WP_274265082.1">
    <property type="nucleotide sequence ID" value="NZ_JAQZCI010000059.1"/>
</dbReference>
<accession>A0ABT5SNF6</accession>
<feature type="non-terminal residue" evidence="1">
    <location>
        <position position="1"/>
    </location>
</feature>
<evidence type="ECO:0000313" key="1">
    <source>
        <dbReference type="EMBL" id="MDD7963691.1"/>
    </source>
</evidence>